<evidence type="ECO:0000256" key="2">
    <source>
        <dbReference type="ARBA" id="ARBA00022490"/>
    </source>
</evidence>
<name>A0A381QQ96_9ZZZZ</name>
<dbReference type="PROSITE" id="PS51900">
    <property type="entry name" value="CB"/>
    <property type="match status" value="1"/>
</dbReference>
<dbReference type="GO" id="GO:0003677">
    <property type="term" value="F:DNA binding"/>
    <property type="evidence" value="ECO:0007669"/>
    <property type="project" value="UniProtKB-KW"/>
</dbReference>
<dbReference type="GO" id="GO:0007059">
    <property type="term" value="P:chromosome segregation"/>
    <property type="evidence" value="ECO:0007669"/>
    <property type="project" value="UniProtKB-KW"/>
</dbReference>
<reference evidence="11" key="1">
    <citation type="submission" date="2018-05" db="EMBL/GenBank/DDBJ databases">
        <authorList>
            <person name="Lanie J.A."/>
            <person name="Ng W.-L."/>
            <person name="Kazmierczak K.M."/>
            <person name="Andrzejewski T.M."/>
            <person name="Davidsen T.M."/>
            <person name="Wayne K.J."/>
            <person name="Tettelin H."/>
            <person name="Glass J.I."/>
            <person name="Rusch D."/>
            <person name="Podicherti R."/>
            <person name="Tsui H.-C.T."/>
            <person name="Winkler M.E."/>
        </authorList>
    </citation>
    <scope>NUCLEOTIDE SEQUENCE</scope>
</reference>
<dbReference type="InterPro" id="IPR044068">
    <property type="entry name" value="CB"/>
</dbReference>
<evidence type="ECO:0000313" key="11">
    <source>
        <dbReference type="EMBL" id="SUZ81522.1"/>
    </source>
</evidence>
<dbReference type="PANTHER" id="PTHR30349:SF77">
    <property type="entry name" value="TYROSINE RECOMBINASE XERC"/>
    <property type="match status" value="1"/>
</dbReference>
<dbReference type="PANTHER" id="PTHR30349">
    <property type="entry name" value="PHAGE INTEGRASE-RELATED"/>
    <property type="match status" value="1"/>
</dbReference>
<dbReference type="GO" id="GO:0005737">
    <property type="term" value="C:cytoplasm"/>
    <property type="evidence" value="ECO:0007669"/>
    <property type="project" value="UniProtKB-SubCell"/>
</dbReference>
<keyword evidence="2" id="KW-0963">Cytoplasm</keyword>
<dbReference type="Gene3D" id="1.10.443.10">
    <property type="entry name" value="Intergrase catalytic core"/>
    <property type="match status" value="1"/>
</dbReference>
<dbReference type="InterPro" id="IPR004107">
    <property type="entry name" value="Integrase_SAM-like_N"/>
</dbReference>
<comment type="subcellular location">
    <subcellularLocation>
        <location evidence="1">Cytoplasm</location>
    </subcellularLocation>
</comment>
<keyword evidence="8" id="KW-0131">Cell cycle</keyword>
<keyword evidence="4" id="KW-0159">Chromosome partition</keyword>
<proteinExistence type="predicted"/>
<feature type="domain" description="Core-binding (CB)" evidence="10">
    <location>
        <begin position="1"/>
        <end position="83"/>
    </location>
</feature>
<dbReference type="GO" id="GO:0006310">
    <property type="term" value="P:DNA recombination"/>
    <property type="evidence" value="ECO:0007669"/>
    <property type="project" value="UniProtKB-KW"/>
</dbReference>
<dbReference type="GO" id="GO:0015074">
    <property type="term" value="P:DNA integration"/>
    <property type="evidence" value="ECO:0007669"/>
    <property type="project" value="UniProtKB-KW"/>
</dbReference>
<dbReference type="Pfam" id="PF02899">
    <property type="entry name" value="Phage_int_SAM_1"/>
    <property type="match status" value="1"/>
</dbReference>
<dbReference type="EMBL" id="UINC01001471">
    <property type="protein sequence ID" value="SUZ81522.1"/>
    <property type="molecule type" value="Genomic_DNA"/>
</dbReference>
<evidence type="ECO:0008006" key="12">
    <source>
        <dbReference type="Google" id="ProtNLM"/>
    </source>
</evidence>
<evidence type="ECO:0000256" key="5">
    <source>
        <dbReference type="ARBA" id="ARBA00022908"/>
    </source>
</evidence>
<gene>
    <name evidence="11" type="ORF">METZ01_LOCUS34376</name>
</gene>
<dbReference type="PROSITE" id="PS51898">
    <property type="entry name" value="TYR_RECOMBINASE"/>
    <property type="match status" value="1"/>
</dbReference>
<keyword evidence="3" id="KW-0132">Cell division</keyword>
<evidence type="ECO:0000259" key="10">
    <source>
        <dbReference type="PROSITE" id="PS51900"/>
    </source>
</evidence>
<evidence type="ECO:0000256" key="8">
    <source>
        <dbReference type="ARBA" id="ARBA00023306"/>
    </source>
</evidence>
<dbReference type="Gene3D" id="1.10.150.130">
    <property type="match status" value="1"/>
</dbReference>
<keyword evidence="5" id="KW-0229">DNA integration</keyword>
<evidence type="ECO:0000259" key="9">
    <source>
        <dbReference type="PROSITE" id="PS51898"/>
    </source>
</evidence>
<evidence type="ECO:0000256" key="6">
    <source>
        <dbReference type="ARBA" id="ARBA00023125"/>
    </source>
</evidence>
<dbReference type="InterPro" id="IPR002104">
    <property type="entry name" value="Integrase_catalytic"/>
</dbReference>
<evidence type="ECO:0000256" key="1">
    <source>
        <dbReference type="ARBA" id="ARBA00004496"/>
    </source>
</evidence>
<organism evidence="11">
    <name type="scientific">marine metagenome</name>
    <dbReference type="NCBI Taxonomy" id="408172"/>
    <lineage>
        <taxon>unclassified sequences</taxon>
        <taxon>metagenomes</taxon>
        <taxon>ecological metagenomes</taxon>
    </lineage>
</organism>
<dbReference type="SUPFAM" id="SSF56349">
    <property type="entry name" value="DNA breaking-rejoining enzymes"/>
    <property type="match status" value="1"/>
</dbReference>
<evidence type="ECO:0000256" key="7">
    <source>
        <dbReference type="ARBA" id="ARBA00023172"/>
    </source>
</evidence>
<dbReference type="Pfam" id="PF00589">
    <property type="entry name" value="Phage_integrase"/>
    <property type="match status" value="1"/>
</dbReference>
<dbReference type="AlphaFoldDB" id="A0A381QQ96"/>
<dbReference type="InterPro" id="IPR011010">
    <property type="entry name" value="DNA_brk_join_enz"/>
</dbReference>
<sequence length="293" mass="34398">MKDAFLKFLKFEKRLSIHTIKGYSIDLKQFIKFYQVYSKETNLKNVDHRSIRSWIVDLSLKKLSNRSINRKIATLKSFFKFLIKREFLSVNPTNKIQSLKTNSLLPKFIKEKDMRFFFKNLKSENNFKGQRDLLIIELLYGTGIRVSELINLKSKNFNNEKEEIKVLGKRGKERIIPLNNQSIKQIKNYIQIKKKTPILKNEYLITTIKGEKTYPMLISRIVKKNISQLIDSENYNPHLLRHTFATHILNRGADLNSVKDLLGHSSLAATQIYTHNSIEKLKKTFEKAHPKAE</sequence>
<feature type="domain" description="Tyr recombinase" evidence="9">
    <location>
        <begin position="104"/>
        <end position="286"/>
    </location>
</feature>
<evidence type="ECO:0000256" key="3">
    <source>
        <dbReference type="ARBA" id="ARBA00022618"/>
    </source>
</evidence>
<protein>
    <recommendedName>
        <fullName evidence="12">Tyrosine recombinase XerC</fullName>
    </recommendedName>
</protein>
<evidence type="ECO:0000256" key="4">
    <source>
        <dbReference type="ARBA" id="ARBA00022829"/>
    </source>
</evidence>
<keyword evidence="7" id="KW-0233">DNA recombination</keyword>
<accession>A0A381QQ96</accession>
<keyword evidence="6" id="KW-0238">DNA-binding</keyword>
<dbReference type="InterPro" id="IPR010998">
    <property type="entry name" value="Integrase_recombinase_N"/>
</dbReference>
<dbReference type="InterPro" id="IPR050090">
    <property type="entry name" value="Tyrosine_recombinase_XerCD"/>
</dbReference>
<dbReference type="GO" id="GO:0051301">
    <property type="term" value="P:cell division"/>
    <property type="evidence" value="ECO:0007669"/>
    <property type="project" value="UniProtKB-KW"/>
</dbReference>
<dbReference type="InterPro" id="IPR013762">
    <property type="entry name" value="Integrase-like_cat_sf"/>
</dbReference>